<feature type="compositionally biased region" description="Basic and acidic residues" evidence="1">
    <location>
        <begin position="164"/>
        <end position="180"/>
    </location>
</feature>
<dbReference type="AlphaFoldDB" id="A0AAV5U2F2"/>
<reference evidence="2" key="1">
    <citation type="submission" date="2023-10" db="EMBL/GenBank/DDBJ databases">
        <title>Genome assembly of Pristionchus species.</title>
        <authorList>
            <person name="Yoshida K."/>
            <person name="Sommer R.J."/>
        </authorList>
    </citation>
    <scope>NUCLEOTIDE SEQUENCE</scope>
    <source>
        <strain evidence="2">RS0144</strain>
    </source>
</reference>
<proteinExistence type="predicted"/>
<gene>
    <name evidence="2" type="ORF">PENTCL1PPCAC_22801</name>
</gene>
<comment type="caution">
    <text evidence="2">The sequence shown here is derived from an EMBL/GenBank/DDBJ whole genome shotgun (WGS) entry which is preliminary data.</text>
</comment>
<name>A0AAV5U2F2_9BILA</name>
<protein>
    <submittedName>
        <fullName evidence="2">Uncharacterized protein</fullName>
    </submittedName>
</protein>
<dbReference type="EMBL" id="BTSX01000005">
    <property type="protein sequence ID" value="GMT00627.1"/>
    <property type="molecule type" value="Genomic_DNA"/>
</dbReference>
<keyword evidence="3" id="KW-1185">Reference proteome</keyword>
<dbReference type="Proteomes" id="UP001432027">
    <property type="component" value="Unassembled WGS sequence"/>
</dbReference>
<feature type="non-terminal residue" evidence="2">
    <location>
        <position position="1"/>
    </location>
</feature>
<feature type="compositionally biased region" description="Basic and acidic residues" evidence="1">
    <location>
        <begin position="114"/>
        <end position="132"/>
    </location>
</feature>
<organism evidence="2 3">
    <name type="scientific">Pristionchus entomophagus</name>
    <dbReference type="NCBI Taxonomy" id="358040"/>
    <lineage>
        <taxon>Eukaryota</taxon>
        <taxon>Metazoa</taxon>
        <taxon>Ecdysozoa</taxon>
        <taxon>Nematoda</taxon>
        <taxon>Chromadorea</taxon>
        <taxon>Rhabditida</taxon>
        <taxon>Rhabditina</taxon>
        <taxon>Diplogasteromorpha</taxon>
        <taxon>Diplogasteroidea</taxon>
        <taxon>Neodiplogasteridae</taxon>
        <taxon>Pristionchus</taxon>
    </lineage>
</organism>
<evidence type="ECO:0000313" key="3">
    <source>
        <dbReference type="Proteomes" id="UP001432027"/>
    </source>
</evidence>
<evidence type="ECO:0000256" key="1">
    <source>
        <dbReference type="SAM" id="MobiDB-lite"/>
    </source>
</evidence>
<sequence length="308" mass="35504">FRNFFSKASALFNVLYKMMIKDAGREAFHQVLHELNHAAKAFGLLGSEVGFDPPAFNRYSIPELKSVSNQRIDQLNIDGRSLLSGLITMCLSNVGEWDPDVPMDKNIENSASEGEEKKNEKEKGPMDKDYKWGRCWGEPDETERKEEEAKKNKKPKPLSYRVFNMDKKKEEADEKEKKDGDGEEEKTTPLLTLVSGFSVMRPARAGSDWNNHPIHYAMYTSPLTEAQPLKYLPYRRFHATMHAVTEGQILFLANVFGTFGTWYDYVHIDLTGANREEEYGLRCLDCRQLLRRQMQGREVQGLNEELHR</sequence>
<accession>A0AAV5U2F2</accession>
<evidence type="ECO:0000313" key="2">
    <source>
        <dbReference type="EMBL" id="GMT00627.1"/>
    </source>
</evidence>
<feature type="region of interest" description="Disordered" evidence="1">
    <location>
        <begin position="100"/>
        <end position="187"/>
    </location>
</feature>